<name>A0ABP6QCD0_9ACTN</name>
<comment type="caution">
    <text evidence="2">The sequence shown here is derived from an EMBL/GenBank/DDBJ whole genome shotgun (WGS) entry which is preliminary data.</text>
</comment>
<dbReference type="EMBL" id="BAAAUV010000009">
    <property type="protein sequence ID" value="GAA3217420.1"/>
    <property type="molecule type" value="Genomic_DNA"/>
</dbReference>
<dbReference type="InterPro" id="IPR032710">
    <property type="entry name" value="NTF2-like_dom_sf"/>
</dbReference>
<dbReference type="InterPro" id="IPR037401">
    <property type="entry name" value="SnoaL-like"/>
</dbReference>
<feature type="domain" description="SnoaL-like" evidence="1">
    <location>
        <begin position="11"/>
        <end position="106"/>
    </location>
</feature>
<dbReference type="Pfam" id="PF12680">
    <property type="entry name" value="SnoaL_2"/>
    <property type="match status" value="1"/>
</dbReference>
<protein>
    <recommendedName>
        <fullName evidence="1">SnoaL-like domain-containing protein</fullName>
    </recommendedName>
</protein>
<evidence type="ECO:0000313" key="3">
    <source>
        <dbReference type="Proteomes" id="UP001501237"/>
    </source>
</evidence>
<reference evidence="3" key="1">
    <citation type="journal article" date="2019" name="Int. J. Syst. Evol. Microbiol.">
        <title>The Global Catalogue of Microorganisms (GCM) 10K type strain sequencing project: providing services to taxonomists for standard genome sequencing and annotation.</title>
        <authorList>
            <consortium name="The Broad Institute Genomics Platform"/>
            <consortium name="The Broad Institute Genome Sequencing Center for Infectious Disease"/>
            <person name="Wu L."/>
            <person name="Ma J."/>
        </authorList>
    </citation>
    <scope>NUCLEOTIDE SEQUENCE [LARGE SCALE GENOMIC DNA]</scope>
    <source>
        <strain evidence="3">JCM 9377</strain>
    </source>
</reference>
<gene>
    <name evidence="2" type="ORF">GCM10010468_40150</name>
</gene>
<dbReference type="Proteomes" id="UP001501237">
    <property type="component" value="Unassembled WGS sequence"/>
</dbReference>
<keyword evidence="3" id="KW-1185">Reference proteome</keyword>
<evidence type="ECO:0000259" key="1">
    <source>
        <dbReference type="Pfam" id="PF12680"/>
    </source>
</evidence>
<dbReference type="RefSeq" id="WP_344830401.1">
    <property type="nucleotide sequence ID" value="NZ_BAAAUV010000009.1"/>
</dbReference>
<sequence>MLVSQDPRLVVVRYFEMWNGGDLSIAPEILAEDWLDHAHPEVRGPAAVQEAVAKTRAAQPDLHFEIDALLGGEGQLAVAGTVRVSREAPATRLLWLVTLKDDRMIEMRTYRDTAP</sequence>
<organism evidence="2 3">
    <name type="scientific">Actinocorallia longicatena</name>
    <dbReference type="NCBI Taxonomy" id="111803"/>
    <lineage>
        <taxon>Bacteria</taxon>
        <taxon>Bacillati</taxon>
        <taxon>Actinomycetota</taxon>
        <taxon>Actinomycetes</taxon>
        <taxon>Streptosporangiales</taxon>
        <taxon>Thermomonosporaceae</taxon>
        <taxon>Actinocorallia</taxon>
    </lineage>
</organism>
<accession>A0ABP6QCD0</accession>
<dbReference type="Gene3D" id="3.10.450.50">
    <property type="match status" value="1"/>
</dbReference>
<dbReference type="SUPFAM" id="SSF54427">
    <property type="entry name" value="NTF2-like"/>
    <property type="match status" value="1"/>
</dbReference>
<evidence type="ECO:0000313" key="2">
    <source>
        <dbReference type="EMBL" id="GAA3217420.1"/>
    </source>
</evidence>
<proteinExistence type="predicted"/>